<protein>
    <submittedName>
        <fullName evidence="19">TonB-dependent receptor</fullName>
    </submittedName>
</protein>
<evidence type="ECO:0000256" key="14">
    <source>
        <dbReference type="RuleBase" id="RU003357"/>
    </source>
</evidence>
<keyword evidence="5 12" id="KW-0812">Transmembrane</keyword>
<comment type="subcellular location">
    <subcellularLocation>
        <location evidence="1 12">Cell outer membrane</location>
        <topology evidence="1 12">Multi-pass membrane protein</topology>
    </subcellularLocation>
</comment>
<dbReference type="Pfam" id="PF07715">
    <property type="entry name" value="Plug"/>
    <property type="match status" value="1"/>
</dbReference>
<evidence type="ECO:0000259" key="17">
    <source>
        <dbReference type="Pfam" id="PF00593"/>
    </source>
</evidence>
<dbReference type="SUPFAM" id="SSF56935">
    <property type="entry name" value="Porins"/>
    <property type="match status" value="1"/>
</dbReference>
<dbReference type="InterPro" id="IPR000531">
    <property type="entry name" value="Beta-barrel_TonB"/>
</dbReference>
<evidence type="ECO:0000313" key="20">
    <source>
        <dbReference type="Proteomes" id="UP000292347"/>
    </source>
</evidence>
<organism evidence="19 20">
    <name type="scientific">Sphingomonas desiccabilis</name>
    <dbReference type="NCBI Taxonomy" id="429134"/>
    <lineage>
        <taxon>Bacteria</taxon>
        <taxon>Pseudomonadati</taxon>
        <taxon>Pseudomonadota</taxon>
        <taxon>Alphaproteobacteria</taxon>
        <taxon>Sphingomonadales</taxon>
        <taxon>Sphingomonadaceae</taxon>
        <taxon>Sphingomonas</taxon>
    </lineage>
</organism>
<evidence type="ECO:0000256" key="16">
    <source>
        <dbReference type="SAM" id="SignalP"/>
    </source>
</evidence>
<dbReference type="GO" id="GO:0006826">
    <property type="term" value="P:iron ion transport"/>
    <property type="evidence" value="ECO:0007669"/>
    <property type="project" value="UniProtKB-KW"/>
</dbReference>
<keyword evidence="3 12" id="KW-1134">Transmembrane beta strand</keyword>
<dbReference type="CDD" id="cd01347">
    <property type="entry name" value="ligand_gated_channel"/>
    <property type="match status" value="1"/>
</dbReference>
<dbReference type="InterPro" id="IPR010917">
    <property type="entry name" value="TonB_rcpt_CS"/>
</dbReference>
<dbReference type="Gene3D" id="2.40.170.20">
    <property type="entry name" value="TonB-dependent receptor, beta-barrel domain"/>
    <property type="match status" value="1"/>
</dbReference>
<dbReference type="Proteomes" id="UP000292347">
    <property type="component" value="Unassembled WGS sequence"/>
</dbReference>
<evidence type="ECO:0000256" key="8">
    <source>
        <dbReference type="ARBA" id="ARBA00023065"/>
    </source>
</evidence>
<keyword evidence="4" id="KW-0410">Iron transport</keyword>
<evidence type="ECO:0000256" key="1">
    <source>
        <dbReference type="ARBA" id="ARBA00004571"/>
    </source>
</evidence>
<feature type="region of interest" description="Disordered" evidence="15">
    <location>
        <begin position="27"/>
        <end position="50"/>
    </location>
</feature>
<dbReference type="Pfam" id="PF00593">
    <property type="entry name" value="TonB_dep_Rec_b-barrel"/>
    <property type="match status" value="1"/>
</dbReference>
<keyword evidence="8" id="KW-0406">Ion transport</keyword>
<gene>
    <name evidence="19" type="ORF">EO081_04410</name>
</gene>
<keyword evidence="19" id="KW-0675">Receptor</keyword>
<evidence type="ECO:0000256" key="2">
    <source>
        <dbReference type="ARBA" id="ARBA00022448"/>
    </source>
</evidence>
<evidence type="ECO:0000256" key="15">
    <source>
        <dbReference type="SAM" id="MobiDB-lite"/>
    </source>
</evidence>
<dbReference type="PROSITE" id="PS01156">
    <property type="entry name" value="TONB_DEPENDENT_REC_2"/>
    <property type="match status" value="1"/>
</dbReference>
<reference evidence="19 20" key="1">
    <citation type="submission" date="2019-01" db="EMBL/GenBank/DDBJ databases">
        <title>Sphingomonas mucosissima sp. nov. and Sphingomonas desiccabilis sp. nov., from biological soil crusts in the Colorado Plateau, USA.</title>
        <authorList>
            <person name="Zhu D."/>
        </authorList>
    </citation>
    <scope>NUCLEOTIDE SEQUENCE [LARGE SCALE GENOMIC DNA]</scope>
    <source>
        <strain evidence="19 20">CP1D</strain>
    </source>
</reference>
<evidence type="ECO:0000256" key="13">
    <source>
        <dbReference type="PROSITE-ProRule" id="PRU10144"/>
    </source>
</evidence>
<keyword evidence="9 14" id="KW-0798">TonB box</keyword>
<sequence length="795" mass="85719">MSVPSSLAVILALQTTAPLASTEAPAPAAEAVQAQEAPAEPVAAEGASGPEDVVVTARRRAERAQSVPIALSVLGSEQIARTGTFTIQQVSQQAPTLQYTSSNPRNTALNIRGLGVSFGLANDGLEQGVGFYVDQVYNSRPAASAFDLLDIERVEILRGPQGTLFGKNTTAGAVNITTKSPSFTPEGEFEASVGTQKFGQIKAAVSGPISETLAFRVAAGKTTRDGFVRSTLTGRNVNDLDNFATRAQLLWQPNDDVRVRLIADYNLSDADCCTQVYAGYGETLRSPGRQFPALAAALGYRPPSLDPYDRLADADGELKARSEIGGISAIADIDLGGATLTSVSAYRWWDWQPANDRDYTALDILPQSANPVQQDQLSQEIRLASNGQNRLDYTLGLYAYYQELRGQNVTEWGSDAAFWLLGTQTANGTAIPRNLLDGYITTSEALSTIQSYAAFAQVTWHITDTLRLTPGLRYTYEHKTADYEAVVSGGLQTDDPALQAAKLSIFRPQAYDVRFNDDALTGDINLSWQARPNLLAYASYARGFKSGGINLAGLPFNATNNPALDRAIVSPEKSQSYELGIKSQWFGRKLTANFALFRTDVDDFQANVVDTGPGALRGYLANIDSVRSQGAELDLVLAPISGFSGYFRTAFTDADYESFENAPCPLELIASGTTVCDLSGKQLPGTSRWAFSYGAEYRRPTGLNGDAYVGIEGQSRTGYFADASDSKYLRIDGYTTVNLRVGFAADAGWEVFGLVRNLFDKDYMTLLTPQSGNSGMFSGVPGDPRTAQVTARYRF</sequence>
<comment type="caution">
    <text evidence="19">The sequence shown here is derived from an EMBL/GenBank/DDBJ whole genome shotgun (WGS) entry which is preliminary data.</text>
</comment>
<dbReference type="PANTHER" id="PTHR32552:SF81">
    <property type="entry name" value="TONB-DEPENDENT OUTER MEMBRANE RECEPTOR"/>
    <property type="match status" value="1"/>
</dbReference>
<feature type="domain" description="TonB-dependent receptor-like beta-barrel" evidence="17">
    <location>
        <begin position="324"/>
        <end position="758"/>
    </location>
</feature>
<evidence type="ECO:0000256" key="6">
    <source>
        <dbReference type="ARBA" id="ARBA00022729"/>
    </source>
</evidence>
<dbReference type="InterPro" id="IPR036942">
    <property type="entry name" value="Beta-barrel_TonB_sf"/>
</dbReference>
<evidence type="ECO:0000256" key="7">
    <source>
        <dbReference type="ARBA" id="ARBA00023004"/>
    </source>
</evidence>
<evidence type="ECO:0000259" key="18">
    <source>
        <dbReference type="Pfam" id="PF07715"/>
    </source>
</evidence>
<keyword evidence="7" id="KW-0408">Iron</keyword>
<comment type="similarity">
    <text evidence="12 14">Belongs to the TonB-dependent receptor family.</text>
</comment>
<dbReference type="GO" id="GO:0009279">
    <property type="term" value="C:cell outer membrane"/>
    <property type="evidence" value="ECO:0007669"/>
    <property type="project" value="UniProtKB-SubCell"/>
</dbReference>
<dbReference type="EMBL" id="SDPT01000001">
    <property type="protein sequence ID" value="RXZ34903.1"/>
    <property type="molecule type" value="Genomic_DNA"/>
</dbReference>
<dbReference type="PROSITE" id="PS52016">
    <property type="entry name" value="TONB_DEPENDENT_REC_3"/>
    <property type="match status" value="1"/>
</dbReference>
<keyword evidence="6 16" id="KW-0732">Signal</keyword>
<dbReference type="OrthoDB" id="9760333at2"/>
<evidence type="ECO:0000256" key="11">
    <source>
        <dbReference type="ARBA" id="ARBA00023237"/>
    </source>
</evidence>
<evidence type="ECO:0000256" key="3">
    <source>
        <dbReference type="ARBA" id="ARBA00022452"/>
    </source>
</evidence>
<feature type="signal peptide" evidence="16">
    <location>
        <begin position="1"/>
        <end position="20"/>
    </location>
</feature>
<accession>A0A4Q2IZT2</accession>
<dbReference type="AlphaFoldDB" id="A0A4Q2IZT2"/>
<evidence type="ECO:0000256" key="4">
    <source>
        <dbReference type="ARBA" id="ARBA00022496"/>
    </source>
</evidence>
<keyword evidence="20" id="KW-1185">Reference proteome</keyword>
<evidence type="ECO:0000256" key="5">
    <source>
        <dbReference type="ARBA" id="ARBA00022692"/>
    </source>
</evidence>
<dbReference type="PANTHER" id="PTHR32552">
    <property type="entry name" value="FERRICHROME IRON RECEPTOR-RELATED"/>
    <property type="match status" value="1"/>
</dbReference>
<keyword evidence="11 12" id="KW-0998">Cell outer membrane</keyword>
<evidence type="ECO:0000256" key="10">
    <source>
        <dbReference type="ARBA" id="ARBA00023136"/>
    </source>
</evidence>
<dbReference type="InterPro" id="IPR012910">
    <property type="entry name" value="Plug_dom"/>
</dbReference>
<keyword evidence="2 12" id="KW-0813">Transport</keyword>
<keyword evidence="10 12" id="KW-0472">Membrane</keyword>
<evidence type="ECO:0000256" key="9">
    <source>
        <dbReference type="ARBA" id="ARBA00023077"/>
    </source>
</evidence>
<evidence type="ECO:0000313" key="19">
    <source>
        <dbReference type="EMBL" id="RXZ34903.1"/>
    </source>
</evidence>
<feature type="short sequence motif" description="TonB C-terminal box" evidence="13">
    <location>
        <begin position="778"/>
        <end position="795"/>
    </location>
</feature>
<evidence type="ECO:0000256" key="12">
    <source>
        <dbReference type="PROSITE-ProRule" id="PRU01360"/>
    </source>
</evidence>
<feature type="chain" id="PRO_5020762704" evidence="16">
    <location>
        <begin position="21"/>
        <end position="795"/>
    </location>
</feature>
<dbReference type="InterPro" id="IPR039426">
    <property type="entry name" value="TonB-dep_rcpt-like"/>
</dbReference>
<feature type="domain" description="TonB-dependent receptor plug" evidence="18">
    <location>
        <begin position="64"/>
        <end position="173"/>
    </location>
</feature>
<proteinExistence type="inferred from homology"/>
<name>A0A4Q2IZT2_9SPHN</name>